<dbReference type="AlphaFoldDB" id="A0A0M8QM90"/>
<dbReference type="Gene3D" id="1.10.1200.10">
    <property type="entry name" value="ACP-like"/>
    <property type="match status" value="1"/>
</dbReference>
<keyword evidence="3" id="KW-1185">Reference proteome</keyword>
<evidence type="ECO:0000313" key="2">
    <source>
        <dbReference type="EMBL" id="KOT30607.1"/>
    </source>
</evidence>
<dbReference type="InterPro" id="IPR036736">
    <property type="entry name" value="ACP-like_sf"/>
</dbReference>
<name>A0A0M8QM90_9ACTN</name>
<feature type="domain" description="Carrier" evidence="1">
    <location>
        <begin position="1"/>
        <end position="69"/>
    </location>
</feature>
<dbReference type="PROSITE" id="PS50075">
    <property type="entry name" value="CARRIER"/>
    <property type="match status" value="1"/>
</dbReference>
<dbReference type="EMBL" id="LGCN01000240">
    <property type="protein sequence ID" value="KOT30607.1"/>
    <property type="molecule type" value="Genomic_DNA"/>
</dbReference>
<accession>A0A0M8QM90</accession>
<protein>
    <recommendedName>
        <fullName evidence="1">Carrier domain-containing protein</fullName>
    </recommendedName>
</protein>
<dbReference type="Proteomes" id="UP000037773">
    <property type="component" value="Unassembled WGS sequence"/>
</dbReference>
<dbReference type="SUPFAM" id="SSF47336">
    <property type="entry name" value="ACP-like"/>
    <property type="match status" value="1"/>
</dbReference>
<evidence type="ECO:0000313" key="3">
    <source>
        <dbReference type="Proteomes" id="UP000037773"/>
    </source>
</evidence>
<organism evidence="2 3">
    <name type="scientific">Streptomyces caelestis</name>
    <dbReference type="NCBI Taxonomy" id="36816"/>
    <lineage>
        <taxon>Bacteria</taxon>
        <taxon>Bacillati</taxon>
        <taxon>Actinomycetota</taxon>
        <taxon>Actinomycetes</taxon>
        <taxon>Kitasatosporales</taxon>
        <taxon>Streptomycetaceae</taxon>
        <taxon>Streptomyces</taxon>
    </lineage>
</organism>
<proteinExistence type="predicted"/>
<evidence type="ECO:0000259" key="1">
    <source>
        <dbReference type="PROSITE" id="PS50075"/>
    </source>
</evidence>
<comment type="caution">
    <text evidence="2">The sequence shown here is derived from an EMBL/GenBank/DDBJ whole genome shotgun (WGS) entry which is preliminary data.</text>
</comment>
<reference evidence="2 3" key="1">
    <citation type="submission" date="2015-07" db="EMBL/GenBank/DDBJ databases">
        <authorList>
            <person name="Noorani M."/>
        </authorList>
    </citation>
    <scope>NUCLEOTIDE SEQUENCE [LARGE SCALE GENOMIC DNA]</scope>
    <source>
        <strain evidence="2 3">NRRL B-24567</strain>
    </source>
</reference>
<dbReference type="Pfam" id="PF00550">
    <property type="entry name" value="PP-binding"/>
    <property type="match status" value="1"/>
</dbReference>
<gene>
    <name evidence="2" type="ORF">ADK41_31920</name>
</gene>
<dbReference type="InterPro" id="IPR009081">
    <property type="entry name" value="PP-bd_ACP"/>
</dbReference>
<sequence length="79" mass="8064">MLEAQLGPVAGTGLTADDDLFEKGLDSVGVVALVVAAEETYGIVFPDEALDRETFRTPGSLWATICGLLSPVPDGGGNG</sequence>
<dbReference type="PATRIC" id="fig|36816.3.peg.6909"/>